<feature type="signal peptide" evidence="3">
    <location>
        <begin position="1"/>
        <end position="21"/>
    </location>
</feature>
<proteinExistence type="predicted"/>
<comment type="caution">
    <text evidence="4">The sequence shown here is derived from an EMBL/GenBank/DDBJ whole genome shotgun (WGS) entry which is preliminary data.</text>
</comment>
<feature type="compositionally biased region" description="Polar residues" evidence="2">
    <location>
        <begin position="139"/>
        <end position="150"/>
    </location>
</feature>
<keyword evidence="5" id="KW-1185">Reference proteome</keyword>
<gene>
    <name evidence="4" type="ORF">ETX26_06345</name>
</gene>
<dbReference type="EMBL" id="SDPV01000001">
    <property type="protein sequence ID" value="RXZ66312.1"/>
    <property type="molecule type" value="Genomic_DNA"/>
</dbReference>
<keyword evidence="1" id="KW-0175">Coiled coil</keyword>
<dbReference type="AlphaFoldDB" id="A0A4Q2KRL7"/>
<evidence type="ECO:0000313" key="4">
    <source>
        <dbReference type="EMBL" id="RXZ66312.1"/>
    </source>
</evidence>
<sequence>MKHIVLMMPLALLAAPVAAQGAGAEPQAGGTAETPPVEARIARLEGELARAKRVAENARQQVARLRAELALKDELIALGIERNAQLYELAVEVIEKGLSKRSVEPFLQTARVKMENLQQDYVDRAHAVRIYPGTPPPSLQKQNEQSAQNN</sequence>
<keyword evidence="3" id="KW-0732">Signal</keyword>
<organism evidence="4 5">
    <name type="scientific">Pelagerythrobacter rhizovicinus</name>
    <dbReference type="NCBI Taxonomy" id="2268576"/>
    <lineage>
        <taxon>Bacteria</taxon>
        <taxon>Pseudomonadati</taxon>
        <taxon>Pseudomonadota</taxon>
        <taxon>Alphaproteobacteria</taxon>
        <taxon>Sphingomonadales</taxon>
        <taxon>Erythrobacteraceae</taxon>
        <taxon>Pelagerythrobacter</taxon>
    </lineage>
</organism>
<accession>A0A4Q2KRL7</accession>
<feature type="coiled-coil region" evidence="1">
    <location>
        <begin position="41"/>
        <end position="75"/>
    </location>
</feature>
<dbReference type="RefSeq" id="WP_129523786.1">
    <property type="nucleotide sequence ID" value="NZ_SDPV01000001.1"/>
</dbReference>
<evidence type="ECO:0000313" key="5">
    <source>
        <dbReference type="Proteomes" id="UP000293623"/>
    </source>
</evidence>
<evidence type="ECO:0000256" key="1">
    <source>
        <dbReference type="SAM" id="Coils"/>
    </source>
</evidence>
<evidence type="ECO:0000256" key="2">
    <source>
        <dbReference type="SAM" id="MobiDB-lite"/>
    </source>
</evidence>
<name>A0A4Q2KRL7_9SPHN</name>
<dbReference type="Proteomes" id="UP000293623">
    <property type="component" value="Unassembled WGS sequence"/>
</dbReference>
<reference evidence="4 5" key="1">
    <citation type="submission" date="2019-01" db="EMBL/GenBank/DDBJ databases">
        <title>Altererythrobacter rhizovicinus sp. nov., isolated from the rhizosphere soil of Haloxylon ammodendron.</title>
        <authorList>
            <person name="Li H.-P."/>
            <person name="Gou J.-Y."/>
            <person name="Yao D."/>
            <person name="Han Q.-Q."/>
            <person name="Shao K.-Z."/>
            <person name="Zhao Q."/>
            <person name="Zhang J.-L."/>
        </authorList>
    </citation>
    <scope>NUCLEOTIDE SEQUENCE [LARGE SCALE GENOMIC DNA]</scope>
    <source>
        <strain evidence="4 5">AY-3R</strain>
    </source>
</reference>
<dbReference type="OrthoDB" id="7570923at2"/>
<feature type="chain" id="PRO_5020551810" evidence="3">
    <location>
        <begin position="22"/>
        <end position="150"/>
    </location>
</feature>
<evidence type="ECO:0000256" key="3">
    <source>
        <dbReference type="SAM" id="SignalP"/>
    </source>
</evidence>
<protein>
    <submittedName>
        <fullName evidence="4">Uncharacterized protein</fullName>
    </submittedName>
</protein>
<feature type="region of interest" description="Disordered" evidence="2">
    <location>
        <begin position="130"/>
        <end position="150"/>
    </location>
</feature>